<name>A0A427YXH7_9TREE</name>
<feature type="compositionally biased region" description="Basic and acidic residues" evidence="3">
    <location>
        <begin position="51"/>
        <end position="86"/>
    </location>
</feature>
<evidence type="ECO:0000256" key="3">
    <source>
        <dbReference type="SAM" id="MobiDB-lite"/>
    </source>
</evidence>
<evidence type="ECO:0000256" key="1">
    <source>
        <dbReference type="ARBA" id="ARBA00006484"/>
    </source>
</evidence>
<dbReference type="AlphaFoldDB" id="A0A427YXH7"/>
<comment type="similarity">
    <text evidence="1">Belongs to the short-chain dehydrogenases/reductases (SDR) family.</text>
</comment>
<dbReference type="Pfam" id="PF00106">
    <property type="entry name" value="adh_short"/>
    <property type="match status" value="1"/>
</dbReference>
<dbReference type="OrthoDB" id="1933717at2759"/>
<gene>
    <name evidence="4" type="ORF">EHS25_000873</name>
</gene>
<comment type="caution">
    <text evidence="4">The sequence shown here is derived from an EMBL/GenBank/DDBJ whole genome shotgun (WGS) entry which is preliminary data.</text>
</comment>
<protein>
    <submittedName>
        <fullName evidence="4">Uncharacterized protein</fullName>
    </submittedName>
</protein>
<dbReference type="EMBL" id="RSCD01000001">
    <property type="protein sequence ID" value="RSH95781.1"/>
    <property type="molecule type" value="Genomic_DNA"/>
</dbReference>
<dbReference type="PANTHER" id="PTHR44196">
    <property type="entry name" value="DEHYDROGENASE/REDUCTASE SDR FAMILY MEMBER 7B"/>
    <property type="match status" value="1"/>
</dbReference>
<dbReference type="CDD" id="cd05233">
    <property type="entry name" value="SDR_c"/>
    <property type="match status" value="1"/>
</dbReference>
<keyword evidence="5" id="KW-1185">Reference proteome</keyword>
<dbReference type="GO" id="GO:0016020">
    <property type="term" value="C:membrane"/>
    <property type="evidence" value="ECO:0007669"/>
    <property type="project" value="TreeGrafter"/>
</dbReference>
<reference evidence="4 5" key="1">
    <citation type="submission" date="2018-11" db="EMBL/GenBank/DDBJ databases">
        <title>Genome sequence of Saitozyma podzolica DSM 27192.</title>
        <authorList>
            <person name="Aliyu H."/>
            <person name="Gorte O."/>
            <person name="Ochsenreither K."/>
        </authorList>
    </citation>
    <scope>NUCLEOTIDE SEQUENCE [LARGE SCALE GENOMIC DNA]</scope>
    <source>
        <strain evidence="4 5">DSM 27192</strain>
    </source>
</reference>
<feature type="compositionally biased region" description="Polar residues" evidence="3">
    <location>
        <begin position="121"/>
        <end position="131"/>
    </location>
</feature>
<organism evidence="4 5">
    <name type="scientific">Saitozyma podzolica</name>
    <dbReference type="NCBI Taxonomy" id="1890683"/>
    <lineage>
        <taxon>Eukaryota</taxon>
        <taxon>Fungi</taxon>
        <taxon>Dikarya</taxon>
        <taxon>Basidiomycota</taxon>
        <taxon>Agaricomycotina</taxon>
        <taxon>Tremellomycetes</taxon>
        <taxon>Tremellales</taxon>
        <taxon>Trimorphomycetaceae</taxon>
        <taxon>Saitozyma</taxon>
    </lineage>
</organism>
<evidence type="ECO:0000313" key="4">
    <source>
        <dbReference type="EMBL" id="RSH95781.1"/>
    </source>
</evidence>
<dbReference type="InterPro" id="IPR002347">
    <property type="entry name" value="SDR_fam"/>
</dbReference>
<accession>A0A427YXH7</accession>
<sequence length="201" mass="20945">MAAKIALVTGASSGIGRGAAIALSKAGWIVVLSGRRRDALKDTVKMMGESDGGKARVMGEGESDGGKARGDEDVDFEARIRSEHGSKSIAASTPSPGPTSVLPINAYSGPEMKGGSHRSEPIQQVPSDSPYTLRPQQVVHSQISFPSPPLSSGYHHRSLLTPQSPHFTTAISSLASSPVSEDCRTPLSATVMTSACRSMKS</sequence>
<dbReference type="PANTHER" id="PTHR44196:SF1">
    <property type="entry name" value="DEHYDROGENASE_REDUCTASE SDR FAMILY MEMBER 7B"/>
    <property type="match status" value="1"/>
</dbReference>
<feature type="region of interest" description="Disordered" evidence="3">
    <location>
        <begin position="46"/>
        <end position="131"/>
    </location>
</feature>
<dbReference type="STRING" id="1890683.A0A427YXH7"/>
<dbReference type="SUPFAM" id="SSF51735">
    <property type="entry name" value="NAD(P)-binding Rossmann-fold domains"/>
    <property type="match status" value="1"/>
</dbReference>
<dbReference type="GO" id="GO:0016491">
    <property type="term" value="F:oxidoreductase activity"/>
    <property type="evidence" value="ECO:0007669"/>
    <property type="project" value="UniProtKB-KW"/>
</dbReference>
<keyword evidence="2" id="KW-0560">Oxidoreductase</keyword>
<dbReference type="InterPro" id="IPR036291">
    <property type="entry name" value="NAD(P)-bd_dom_sf"/>
</dbReference>
<dbReference type="Proteomes" id="UP000279259">
    <property type="component" value="Unassembled WGS sequence"/>
</dbReference>
<evidence type="ECO:0000313" key="5">
    <source>
        <dbReference type="Proteomes" id="UP000279259"/>
    </source>
</evidence>
<dbReference type="Gene3D" id="3.40.50.720">
    <property type="entry name" value="NAD(P)-binding Rossmann-like Domain"/>
    <property type="match status" value="1"/>
</dbReference>
<proteinExistence type="inferred from homology"/>
<evidence type="ECO:0000256" key="2">
    <source>
        <dbReference type="ARBA" id="ARBA00023002"/>
    </source>
</evidence>